<organism evidence="1 2">
    <name type="scientific">Peronosclerospora sorghi</name>
    <dbReference type="NCBI Taxonomy" id="230839"/>
    <lineage>
        <taxon>Eukaryota</taxon>
        <taxon>Sar</taxon>
        <taxon>Stramenopiles</taxon>
        <taxon>Oomycota</taxon>
        <taxon>Peronosporomycetes</taxon>
        <taxon>Peronosporales</taxon>
        <taxon>Peronosporaceae</taxon>
        <taxon>Peronosclerospora</taxon>
    </lineage>
</organism>
<gene>
    <name evidence="1" type="ORF">PsorP6_000645</name>
</gene>
<sequence length="92" mass="10250">MPSDSLFLTTIDLLPPQKRVFTEFASDNSKYRKTILTRPLDPRGHFPRCITFHQHIMDGSSSTGGYGTSSSIGSRGMNDAPESPKVPRRQQP</sequence>
<name>A0ACC0WV00_9STRA</name>
<keyword evidence="2" id="KW-1185">Reference proteome</keyword>
<accession>A0ACC0WV00</accession>
<reference evidence="1 2" key="1">
    <citation type="journal article" date="2022" name="bioRxiv">
        <title>The genome of the oomycete Peronosclerospora sorghi, a cosmopolitan pathogen of maize and sorghum, is inflated with dispersed pseudogenes.</title>
        <authorList>
            <person name="Fletcher K."/>
            <person name="Martin F."/>
            <person name="Isakeit T."/>
            <person name="Cavanaugh K."/>
            <person name="Magill C."/>
            <person name="Michelmore R."/>
        </authorList>
    </citation>
    <scope>NUCLEOTIDE SEQUENCE [LARGE SCALE GENOMIC DNA]</scope>
    <source>
        <strain evidence="1">P6</strain>
    </source>
</reference>
<proteinExistence type="predicted"/>
<dbReference type="Proteomes" id="UP001163321">
    <property type="component" value="Chromosome 1"/>
</dbReference>
<evidence type="ECO:0000313" key="1">
    <source>
        <dbReference type="EMBL" id="KAI9922530.1"/>
    </source>
</evidence>
<comment type="caution">
    <text evidence="1">The sequence shown here is derived from an EMBL/GenBank/DDBJ whole genome shotgun (WGS) entry which is preliminary data.</text>
</comment>
<evidence type="ECO:0000313" key="2">
    <source>
        <dbReference type="Proteomes" id="UP001163321"/>
    </source>
</evidence>
<protein>
    <submittedName>
        <fullName evidence="1">Uncharacterized protein</fullName>
    </submittedName>
</protein>
<dbReference type="EMBL" id="CM047580">
    <property type="protein sequence ID" value="KAI9922530.1"/>
    <property type="molecule type" value="Genomic_DNA"/>
</dbReference>